<dbReference type="EnsemblPlants" id="Zm00001eb159950_T001">
    <property type="protein sequence ID" value="Zm00001eb159950_P001"/>
    <property type="gene ID" value="Zm00001eb159950"/>
</dbReference>
<organism evidence="1 2">
    <name type="scientific">Zea mays</name>
    <name type="common">Maize</name>
    <dbReference type="NCBI Taxonomy" id="4577"/>
    <lineage>
        <taxon>Eukaryota</taxon>
        <taxon>Viridiplantae</taxon>
        <taxon>Streptophyta</taxon>
        <taxon>Embryophyta</taxon>
        <taxon>Tracheophyta</taxon>
        <taxon>Spermatophyta</taxon>
        <taxon>Magnoliopsida</taxon>
        <taxon>Liliopsida</taxon>
        <taxon>Poales</taxon>
        <taxon>Poaceae</taxon>
        <taxon>PACMAD clade</taxon>
        <taxon>Panicoideae</taxon>
        <taxon>Andropogonodae</taxon>
        <taxon>Andropogoneae</taxon>
        <taxon>Tripsacinae</taxon>
        <taxon>Zea</taxon>
    </lineage>
</organism>
<dbReference type="Proteomes" id="UP000007305">
    <property type="component" value="Chromosome 3"/>
</dbReference>
<accession>A0A804NH05</accession>
<reference evidence="2" key="1">
    <citation type="submission" date="2015-12" db="EMBL/GenBank/DDBJ databases">
        <title>Update maize B73 reference genome by single molecule sequencing technologies.</title>
        <authorList>
            <consortium name="Maize Genome Sequencing Project"/>
            <person name="Ware D."/>
        </authorList>
    </citation>
    <scope>NUCLEOTIDE SEQUENCE [LARGE SCALE GENOMIC DNA]</scope>
    <source>
        <strain evidence="2">cv. B73</strain>
    </source>
</reference>
<reference evidence="1" key="2">
    <citation type="submission" date="2019-07" db="EMBL/GenBank/DDBJ databases">
        <authorList>
            <person name="Seetharam A."/>
            <person name="Woodhouse M."/>
            <person name="Cannon E."/>
        </authorList>
    </citation>
    <scope>NUCLEOTIDE SEQUENCE [LARGE SCALE GENOMIC DNA]</scope>
    <source>
        <strain evidence="1">cv. B73</strain>
    </source>
</reference>
<dbReference type="AlphaFoldDB" id="A0A804NH05"/>
<dbReference type="Gene3D" id="2.40.50.140">
    <property type="entry name" value="Nucleic acid-binding proteins"/>
    <property type="match status" value="1"/>
</dbReference>
<dbReference type="PANTHER" id="PTHR47165:SF3">
    <property type="entry name" value="RETROTRANSPOSON-LIKE PROTEIN"/>
    <property type="match status" value="1"/>
</dbReference>
<dbReference type="InParanoid" id="A0A804NH05"/>
<keyword evidence="2" id="KW-1185">Reference proteome</keyword>
<reference evidence="1" key="3">
    <citation type="submission" date="2021-05" db="UniProtKB">
        <authorList>
            <consortium name="EnsemblPlants"/>
        </authorList>
    </citation>
    <scope>IDENTIFICATION</scope>
    <source>
        <strain evidence="1">cv. B73</strain>
    </source>
</reference>
<sequence>MYYVHPTAGELYYLRMLLMIVKGSTSYADIRTFNGQVYDTFCDACEARGLLESDNEWKLLFDEAIISASSYQLRDTLGNPNYNIPQEQLMSLLIRKLSDAFAKSGGNINDYDLPKIDVQCAFVDENSNSSVNVVLWGGQASLFPGEQIYTDGQSSPQILMFVGTLVKKYAGSPCKWYINPDVPEASALMASVRKAHSPIKWNEVLSLNQPMPHVPEEQKITYIRDLHPFENKTIALGGNTVVLGATPARTKELTSTPRMRTRSSPAKTTAKRLFTDVDGGITISKGTADNVAATRLPLDHGSPSMLCTNHVRVLHFLTWMCFSPFMFKPKQLDMLVPKTF</sequence>
<dbReference type="CDD" id="cd04481">
    <property type="entry name" value="RPA1_DBD_B_like"/>
    <property type="match status" value="1"/>
</dbReference>
<evidence type="ECO:0000313" key="2">
    <source>
        <dbReference type="Proteomes" id="UP000007305"/>
    </source>
</evidence>
<evidence type="ECO:0000313" key="1">
    <source>
        <dbReference type="EnsemblPlants" id="Zm00001eb159950_P001"/>
    </source>
</evidence>
<name>A0A804NH05_MAIZE</name>
<dbReference type="InterPro" id="IPR012340">
    <property type="entry name" value="NA-bd_OB-fold"/>
</dbReference>
<dbReference type="SUPFAM" id="SSF50249">
    <property type="entry name" value="Nucleic acid-binding proteins"/>
    <property type="match status" value="1"/>
</dbReference>
<proteinExistence type="predicted"/>
<protein>
    <submittedName>
        <fullName evidence="1">Uncharacterized protein</fullName>
    </submittedName>
</protein>
<dbReference type="PANTHER" id="PTHR47165">
    <property type="entry name" value="OS03G0429900 PROTEIN"/>
    <property type="match status" value="1"/>
</dbReference>
<dbReference type="Gramene" id="Zm00001eb159950_T001">
    <property type="protein sequence ID" value="Zm00001eb159950_P001"/>
    <property type="gene ID" value="Zm00001eb159950"/>
</dbReference>